<comment type="similarity">
    <text evidence="10">Belongs to the protein kinase superfamily.</text>
</comment>
<dbReference type="Proteomes" id="UP000777438">
    <property type="component" value="Unassembled WGS sequence"/>
</dbReference>
<dbReference type="GO" id="GO:0000245">
    <property type="term" value="P:spliceosomal complex assembly"/>
    <property type="evidence" value="ECO:0007669"/>
    <property type="project" value="TreeGrafter"/>
</dbReference>
<dbReference type="InterPro" id="IPR008271">
    <property type="entry name" value="Ser/Thr_kinase_AS"/>
</dbReference>
<evidence type="ECO:0000256" key="5">
    <source>
        <dbReference type="ARBA" id="ARBA00022777"/>
    </source>
</evidence>
<comment type="caution">
    <text evidence="12">The sequence shown here is derived from an EMBL/GenBank/DDBJ whole genome shotgun (WGS) entry which is preliminary data.</text>
</comment>
<dbReference type="InterPro" id="IPR051334">
    <property type="entry name" value="SRPK"/>
</dbReference>
<gene>
    <name evidence="12" type="ORF">B0T10DRAFT_571135</name>
</gene>
<dbReference type="PROSITE" id="PS00108">
    <property type="entry name" value="PROTEIN_KINASE_ST"/>
    <property type="match status" value="1"/>
</dbReference>
<dbReference type="EMBL" id="JAGPYM010000001">
    <property type="protein sequence ID" value="KAH6900574.1"/>
    <property type="molecule type" value="Genomic_DNA"/>
</dbReference>
<feature type="domain" description="Protein kinase" evidence="11">
    <location>
        <begin position="40"/>
        <end position="408"/>
    </location>
</feature>
<evidence type="ECO:0000256" key="9">
    <source>
        <dbReference type="PROSITE-ProRule" id="PRU10141"/>
    </source>
</evidence>
<keyword evidence="4 9" id="KW-0547">Nucleotide-binding</keyword>
<evidence type="ECO:0000256" key="4">
    <source>
        <dbReference type="ARBA" id="ARBA00022741"/>
    </source>
</evidence>
<keyword evidence="5 12" id="KW-0418">Kinase</keyword>
<dbReference type="PROSITE" id="PS00107">
    <property type="entry name" value="PROTEIN_KINASE_ATP"/>
    <property type="match status" value="1"/>
</dbReference>
<dbReference type="SMART" id="SM00220">
    <property type="entry name" value="S_TKc"/>
    <property type="match status" value="1"/>
</dbReference>
<dbReference type="PROSITE" id="PS50011">
    <property type="entry name" value="PROTEIN_KINASE_DOM"/>
    <property type="match status" value="1"/>
</dbReference>
<evidence type="ECO:0000256" key="7">
    <source>
        <dbReference type="ARBA" id="ARBA00047899"/>
    </source>
</evidence>
<evidence type="ECO:0000256" key="2">
    <source>
        <dbReference type="ARBA" id="ARBA00022527"/>
    </source>
</evidence>
<organism evidence="12 13">
    <name type="scientific">Thelonectria olida</name>
    <dbReference type="NCBI Taxonomy" id="1576542"/>
    <lineage>
        <taxon>Eukaryota</taxon>
        <taxon>Fungi</taxon>
        <taxon>Dikarya</taxon>
        <taxon>Ascomycota</taxon>
        <taxon>Pezizomycotina</taxon>
        <taxon>Sordariomycetes</taxon>
        <taxon>Hypocreomycetidae</taxon>
        <taxon>Hypocreales</taxon>
        <taxon>Nectriaceae</taxon>
        <taxon>Thelonectria</taxon>
    </lineage>
</organism>
<dbReference type="PANTHER" id="PTHR47634">
    <property type="entry name" value="PROTEIN KINASE DOMAIN-CONTAINING PROTEIN-RELATED"/>
    <property type="match status" value="1"/>
</dbReference>
<keyword evidence="2 10" id="KW-0723">Serine/threonine-protein kinase</keyword>
<dbReference type="InterPro" id="IPR017441">
    <property type="entry name" value="Protein_kinase_ATP_BS"/>
</dbReference>
<protein>
    <recommendedName>
        <fullName evidence="1">non-specific serine/threonine protein kinase</fullName>
        <ecNumber evidence="1">2.7.11.1</ecNumber>
    </recommendedName>
</protein>
<evidence type="ECO:0000256" key="10">
    <source>
        <dbReference type="RuleBase" id="RU000304"/>
    </source>
</evidence>
<comment type="catalytic activity">
    <reaction evidence="7">
        <text>L-threonyl-[protein] + ATP = O-phospho-L-threonyl-[protein] + ADP + H(+)</text>
        <dbReference type="Rhea" id="RHEA:46608"/>
        <dbReference type="Rhea" id="RHEA-COMP:11060"/>
        <dbReference type="Rhea" id="RHEA-COMP:11605"/>
        <dbReference type="ChEBI" id="CHEBI:15378"/>
        <dbReference type="ChEBI" id="CHEBI:30013"/>
        <dbReference type="ChEBI" id="CHEBI:30616"/>
        <dbReference type="ChEBI" id="CHEBI:61977"/>
        <dbReference type="ChEBI" id="CHEBI:456216"/>
        <dbReference type="EC" id="2.7.11.1"/>
    </reaction>
</comment>
<reference evidence="12 13" key="1">
    <citation type="journal article" date="2021" name="Nat. Commun.">
        <title>Genetic determinants of endophytism in the Arabidopsis root mycobiome.</title>
        <authorList>
            <person name="Mesny F."/>
            <person name="Miyauchi S."/>
            <person name="Thiergart T."/>
            <person name="Pickel B."/>
            <person name="Atanasova L."/>
            <person name="Karlsson M."/>
            <person name="Huettel B."/>
            <person name="Barry K.W."/>
            <person name="Haridas S."/>
            <person name="Chen C."/>
            <person name="Bauer D."/>
            <person name="Andreopoulos W."/>
            <person name="Pangilinan J."/>
            <person name="LaButti K."/>
            <person name="Riley R."/>
            <person name="Lipzen A."/>
            <person name="Clum A."/>
            <person name="Drula E."/>
            <person name="Henrissat B."/>
            <person name="Kohler A."/>
            <person name="Grigoriev I.V."/>
            <person name="Martin F.M."/>
            <person name="Hacquard S."/>
        </authorList>
    </citation>
    <scope>NUCLEOTIDE SEQUENCE [LARGE SCALE GENOMIC DNA]</scope>
    <source>
        <strain evidence="12 13">MPI-CAGE-CH-0241</strain>
    </source>
</reference>
<evidence type="ECO:0000259" key="11">
    <source>
        <dbReference type="PROSITE" id="PS50011"/>
    </source>
</evidence>
<dbReference type="SUPFAM" id="SSF56112">
    <property type="entry name" value="Protein kinase-like (PK-like)"/>
    <property type="match status" value="1"/>
</dbReference>
<dbReference type="GO" id="GO:0004674">
    <property type="term" value="F:protein serine/threonine kinase activity"/>
    <property type="evidence" value="ECO:0007669"/>
    <property type="project" value="UniProtKB-KW"/>
</dbReference>
<dbReference type="EC" id="2.7.11.1" evidence="1"/>
<evidence type="ECO:0000256" key="3">
    <source>
        <dbReference type="ARBA" id="ARBA00022679"/>
    </source>
</evidence>
<dbReference type="Pfam" id="PF00069">
    <property type="entry name" value="Pkinase"/>
    <property type="match status" value="2"/>
</dbReference>
<evidence type="ECO:0000313" key="12">
    <source>
        <dbReference type="EMBL" id="KAH6900574.1"/>
    </source>
</evidence>
<dbReference type="GO" id="GO:0050684">
    <property type="term" value="P:regulation of mRNA processing"/>
    <property type="evidence" value="ECO:0007669"/>
    <property type="project" value="TreeGrafter"/>
</dbReference>
<dbReference type="AlphaFoldDB" id="A0A9P9AZS6"/>
<name>A0A9P9AZS6_9HYPO</name>
<dbReference type="PANTHER" id="PTHR47634:SF9">
    <property type="entry name" value="PROTEIN KINASE DOMAIN-CONTAINING PROTEIN-RELATED"/>
    <property type="match status" value="1"/>
</dbReference>
<dbReference type="InterPro" id="IPR011009">
    <property type="entry name" value="Kinase-like_dom_sf"/>
</dbReference>
<accession>A0A9P9AZS6</accession>
<keyword evidence="6 9" id="KW-0067">ATP-binding</keyword>
<proteinExistence type="inferred from homology"/>
<evidence type="ECO:0000313" key="13">
    <source>
        <dbReference type="Proteomes" id="UP000777438"/>
    </source>
</evidence>
<dbReference type="InterPro" id="IPR000719">
    <property type="entry name" value="Prot_kinase_dom"/>
</dbReference>
<keyword evidence="3" id="KW-0808">Transferase</keyword>
<evidence type="ECO:0000256" key="6">
    <source>
        <dbReference type="ARBA" id="ARBA00022840"/>
    </source>
</evidence>
<dbReference type="GO" id="GO:0005524">
    <property type="term" value="F:ATP binding"/>
    <property type="evidence" value="ECO:0007669"/>
    <property type="project" value="UniProtKB-UniRule"/>
</dbReference>
<evidence type="ECO:0000256" key="8">
    <source>
        <dbReference type="ARBA" id="ARBA00048679"/>
    </source>
</evidence>
<keyword evidence="13" id="KW-1185">Reference proteome</keyword>
<evidence type="ECO:0000256" key="1">
    <source>
        <dbReference type="ARBA" id="ARBA00012513"/>
    </source>
</evidence>
<sequence length="417" mass="48548">MLVRFLRDDPDVTTVEEGASSYVPGGFHPVYVGDVFKDRYKVLNKLGYGMYSTVWLVRDLKNTSSSRGPEHEFRALKILIADCYGWGDDDLYKTEVLDRLRRGDRTKLGYNYICHLLDDFVHRGPNGAHVCMVFELMGETLKAFGAWFNQGNLPEALVRRFTVQLLLALDFAHSLNIIHTDIKPDNIFLRFRDYSRIERYLQEVDTPMQDRDEAEYTIVPSQSLRKHYFSVVDGIDRVMEFDVALGDWGLACFEGKHRTQIIQSIPCRAPEVLLGERWDKSTDLWNLGCAVYEAWASESLFKGRVLPSTRYDLQQHLYEIVQLFGSFPYDLRCRADWNIVSEYFEPCGYVKDRPRRREGELAWRDTKFLPHVPDNDVRREFYEFLKALMPIDPLERTSAQHLMGHPWLESRSATAGE</sequence>
<dbReference type="OrthoDB" id="5979581at2759"/>
<dbReference type="Gene3D" id="1.10.510.10">
    <property type="entry name" value="Transferase(Phosphotransferase) domain 1"/>
    <property type="match status" value="1"/>
</dbReference>
<feature type="binding site" evidence="9">
    <location>
        <position position="77"/>
    </location>
    <ligand>
        <name>ATP</name>
        <dbReference type="ChEBI" id="CHEBI:30616"/>
    </ligand>
</feature>
<comment type="catalytic activity">
    <reaction evidence="8">
        <text>L-seryl-[protein] + ATP = O-phospho-L-seryl-[protein] + ADP + H(+)</text>
        <dbReference type="Rhea" id="RHEA:17989"/>
        <dbReference type="Rhea" id="RHEA-COMP:9863"/>
        <dbReference type="Rhea" id="RHEA-COMP:11604"/>
        <dbReference type="ChEBI" id="CHEBI:15378"/>
        <dbReference type="ChEBI" id="CHEBI:29999"/>
        <dbReference type="ChEBI" id="CHEBI:30616"/>
        <dbReference type="ChEBI" id="CHEBI:83421"/>
        <dbReference type="ChEBI" id="CHEBI:456216"/>
        <dbReference type="EC" id="2.7.11.1"/>
    </reaction>
</comment>
<dbReference type="Gene3D" id="3.30.200.20">
    <property type="entry name" value="Phosphorylase Kinase, domain 1"/>
    <property type="match status" value="1"/>
</dbReference>